<accession>A0A1B2EW55</accession>
<protein>
    <submittedName>
        <fullName evidence="2">Uncharacterized protein</fullName>
    </submittedName>
</protein>
<sequence>MTMATNKKDDTSPPSRSRKAPVKSTSKSASRPATKKQTGASERAQPKALAGSRSATKSQAVPAKSRSSAGSRAAARSSSGPSRSRSTTQARSQAQGSLLNPMAWLSSLETTLTSPQGRAVMAEALRAIANVLEKPQGGEQG</sequence>
<proteinExistence type="predicted"/>
<organism evidence="2">
    <name type="scientific">Microvirga ossetica</name>
    <dbReference type="NCBI Taxonomy" id="1882682"/>
    <lineage>
        <taxon>Bacteria</taxon>
        <taxon>Pseudomonadati</taxon>
        <taxon>Pseudomonadota</taxon>
        <taxon>Alphaproteobacteria</taxon>
        <taxon>Hyphomicrobiales</taxon>
        <taxon>Methylobacteriaceae</taxon>
        <taxon>Microvirga</taxon>
    </lineage>
</organism>
<evidence type="ECO:0000313" key="2">
    <source>
        <dbReference type="EMBL" id="ANY84189.1"/>
    </source>
</evidence>
<gene>
    <name evidence="2" type="ORF">BB934_38775</name>
</gene>
<name>A0A1B2EW55_9HYPH</name>
<feature type="compositionally biased region" description="Basic and acidic residues" evidence="1">
    <location>
        <begin position="1"/>
        <end position="11"/>
    </location>
</feature>
<feature type="compositionally biased region" description="Low complexity" evidence="1">
    <location>
        <begin position="62"/>
        <end position="95"/>
    </location>
</feature>
<evidence type="ECO:0000256" key="1">
    <source>
        <dbReference type="SAM" id="MobiDB-lite"/>
    </source>
</evidence>
<keyword evidence="2" id="KW-0614">Plasmid</keyword>
<geneLocation type="plasmid" evidence="2">
    <name>unnamed2</name>
</geneLocation>
<feature type="region of interest" description="Disordered" evidence="1">
    <location>
        <begin position="1"/>
        <end position="98"/>
    </location>
</feature>
<feature type="compositionally biased region" description="Polar residues" evidence="1">
    <location>
        <begin position="23"/>
        <end position="40"/>
    </location>
</feature>
<dbReference type="EMBL" id="CP016619">
    <property type="protein sequence ID" value="ANY84189.1"/>
    <property type="molecule type" value="Genomic_DNA"/>
</dbReference>
<reference evidence="2" key="1">
    <citation type="submission" date="2016-07" db="EMBL/GenBank/DDBJ databases">
        <title>Microvirga ossetica sp. nov. a new species of rhizobia isolated from root nodules of the legume species Vicia alpestris Steven originated from North Ossetia region in the Caucasus.</title>
        <authorList>
            <person name="Safronova V.I."/>
            <person name="Kuznetsova I.G."/>
            <person name="Sazanova A.L."/>
            <person name="Belimov A."/>
            <person name="Andronov E."/>
            <person name="Osledkin Y.S."/>
            <person name="Onishchuk O.P."/>
            <person name="Kurchak O.N."/>
            <person name="Shaposhnikov A.I."/>
            <person name="Willems A."/>
            <person name="Tikhonovich I.A."/>
        </authorList>
    </citation>
    <scope>NUCLEOTIDE SEQUENCE [LARGE SCALE GENOMIC DNA]</scope>
    <source>
        <strain evidence="2">V5/3M</strain>
        <plasmid evidence="2">unnamed2</plasmid>
    </source>
</reference>
<dbReference type="AlphaFoldDB" id="A0A1B2EW55"/>
<dbReference type="KEGG" id="moc:BB934_38775"/>